<dbReference type="InterPro" id="IPR036390">
    <property type="entry name" value="WH_DNA-bd_sf"/>
</dbReference>
<evidence type="ECO:0000256" key="1">
    <source>
        <dbReference type="ARBA" id="ARBA00011046"/>
    </source>
</evidence>
<comment type="similarity">
    <text evidence="1">Belongs to the BlaI transcriptional regulatory family.</text>
</comment>
<dbReference type="RefSeq" id="WP_205356185.1">
    <property type="nucleotide sequence ID" value="NZ_JADKYB010000003.1"/>
</dbReference>
<organism evidence="6 7">
    <name type="scientific">Actinacidiphila acididurans</name>
    <dbReference type="NCBI Taxonomy" id="2784346"/>
    <lineage>
        <taxon>Bacteria</taxon>
        <taxon>Bacillati</taxon>
        <taxon>Actinomycetota</taxon>
        <taxon>Actinomycetes</taxon>
        <taxon>Kitasatosporales</taxon>
        <taxon>Streptomycetaceae</taxon>
        <taxon>Actinacidiphila</taxon>
    </lineage>
</organism>
<dbReference type="InterPro" id="IPR036388">
    <property type="entry name" value="WH-like_DNA-bd_sf"/>
</dbReference>
<gene>
    <name evidence="6" type="ORF">ITX44_07250</name>
</gene>
<feature type="compositionally biased region" description="Basic and acidic residues" evidence="5">
    <location>
        <begin position="125"/>
        <end position="134"/>
    </location>
</feature>
<comment type="caution">
    <text evidence="6">The sequence shown here is derived from an EMBL/GenBank/DDBJ whole genome shotgun (WGS) entry which is preliminary data.</text>
</comment>
<evidence type="ECO:0000313" key="7">
    <source>
        <dbReference type="Proteomes" id="UP000749040"/>
    </source>
</evidence>
<reference evidence="6 7" key="1">
    <citation type="submission" date="2021-01" db="EMBL/GenBank/DDBJ databases">
        <title>Streptomyces acididurans sp. nov., isolated from a peat swamp forest soil.</title>
        <authorList>
            <person name="Chantavorakit T."/>
            <person name="Duangmal K."/>
        </authorList>
    </citation>
    <scope>NUCLEOTIDE SEQUENCE [LARGE SCALE GENOMIC DNA]</scope>
    <source>
        <strain evidence="6 7">KK5PA1</strain>
    </source>
</reference>
<keyword evidence="7" id="KW-1185">Reference proteome</keyword>
<feature type="region of interest" description="Disordered" evidence="5">
    <location>
        <begin position="66"/>
        <end position="134"/>
    </location>
</feature>
<sequence length="134" mass="14157">MTPKDGRQEARRRGRGEPEGDVLAALRAAGGPVTAAVVQQSVTGAAYTTVLTILTRLCDKGLVARRRRAAASSAHAPPQRGDGGVRGLDHGLLRQPGHHGTRHGAAVRGRDARSRHRRAGAYTLTDREPGSFPS</sequence>
<evidence type="ECO:0000256" key="4">
    <source>
        <dbReference type="ARBA" id="ARBA00023163"/>
    </source>
</evidence>
<evidence type="ECO:0000256" key="3">
    <source>
        <dbReference type="ARBA" id="ARBA00023125"/>
    </source>
</evidence>
<dbReference type="Proteomes" id="UP000749040">
    <property type="component" value="Unassembled WGS sequence"/>
</dbReference>
<keyword evidence="2" id="KW-0805">Transcription regulation</keyword>
<evidence type="ECO:0000313" key="6">
    <source>
        <dbReference type="EMBL" id="MBM9504333.1"/>
    </source>
</evidence>
<evidence type="ECO:0000256" key="5">
    <source>
        <dbReference type="SAM" id="MobiDB-lite"/>
    </source>
</evidence>
<dbReference type="EMBL" id="JADKYB010000003">
    <property type="protein sequence ID" value="MBM9504333.1"/>
    <property type="molecule type" value="Genomic_DNA"/>
</dbReference>
<dbReference type="Gene3D" id="1.10.10.10">
    <property type="entry name" value="Winged helix-like DNA-binding domain superfamily/Winged helix DNA-binding domain"/>
    <property type="match status" value="1"/>
</dbReference>
<protein>
    <submittedName>
        <fullName evidence="6">BlaI/MecI/CopY family transcriptional regulator</fullName>
    </submittedName>
</protein>
<accession>A0ABS2TLW2</accession>
<feature type="region of interest" description="Disordered" evidence="5">
    <location>
        <begin position="1"/>
        <end position="20"/>
    </location>
</feature>
<evidence type="ECO:0000256" key="2">
    <source>
        <dbReference type="ARBA" id="ARBA00023015"/>
    </source>
</evidence>
<proteinExistence type="inferred from homology"/>
<dbReference type="Pfam" id="PF03965">
    <property type="entry name" value="Penicillinase_R"/>
    <property type="match status" value="1"/>
</dbReference>
<name>A0ABS2TLW2_9ACTN</name>
<keyword evidence="4" id="KW-0804">Transcription</keyword>
<dbReference type="InterPro" id="IPR005650">
    <property type="entry name" value="BlaI_family"/>
</dbReference>
<feature type="compositionally biased region" description="Basic and acidic residues" evidence="5">
    <location>
        <begin position="1"/>
        <end position="18"/>
    </location>
</feature>
<keyword evidence="3" id="KW-0238">DNA-binding</keyword>
<dbReference type="SUPFAM" id="SSF46785">
    <property type="entry name" value="Winged helix' DNA-binding domain"/>
    <property type="match status" value="1"/>
</dbReference>